<feature type="transmembrane region" description="Helical" evidence="8">
    <location>
        <begin position="445"/>
        <end position="464"/>
    </location>
</feature>
<keyword evidence="10" id="KW-1185">Reference proteome</keyword>
<feature type="transmembrane region" description="Helical" evidence="8">
    <location>
        <begin position="345"/>
        <end position="369"/>
    </location>
</feature>
<dbReference type="Proteomes" id="UP000273252">
    <property type="component" value="Unassembled WGS sequence"/>
</dbReference>
<organism evidence="9 10">
    <name type="scientific">Vibrio sinensis</name>
    <dbReference type="NCBI Taxonomy" id="2302434"/>
    <lineage>
        <taxon>Bacteria</taxon>
        <taxon>Pseudomonadati</taxon>
        <taxon>Pseudomonadota</taxon>
        <taxon>Gammaproteobacteria</taxon>
        <taxon>Vibrionales</taxon>
        <taxon>Vibrionaceae</taxon>
        <taxon>Vibrio</taxon>
    </lineage>
</organism>
<keyword evidence="3" id="KW-0813">Transport</keyword>
<sequence>MIKYKIDTGLFFPSIMAVLAITAPMIYFSDSLQGVIQELYTFLTDSFGWTYLVTVFFSMFLFGWVAFGRYGNIKIGGADEKPKFSNVSWAAMIIASGFGIGIVNWSMVEPVALLVDPPLGIESMSAEALEVAAVYGVFHWGPFYWALYLISTLPIAYFVGVRRAKRKRVSECFIPLVGEKNARGKVGKWIDIFVIFGLIGGIGVTLGSAVPLVAGLFSEVTGVQDTLTLKLAVLMMFAAVIAVSVFRSMDKGMKILSDVNGILALAILLLVLVGGPTAYLLNLSSNTIGMLLQYFPRIMTWTDPVTGGGFPAKWTIFYGAWIIAYGPMMGLFITSISYGRTLKQVIVGCMFWGSVSAFLFFMIMGGFALHLQYNEIVDVYTVYTTNSLPKAVVTVLSHMPMSKVLMGVFLLLAGVFLATTIDAATRVLAGMTSTDLEDGEEASPVSRLIWCGMIVLLVFGILLVGGMDVIQALAVGTTIPLMPISVLMLYSMVKAMKKDFGPLTDSAVLVYENGSVRSIPVEQPTEKLSSLVETECLQAKIVN</sequence>
<dbReference type="OrthoDB" id="9775735at2"/>
<evidence type="ECO:0000256" key="3">
    <source>
        <dbReference type="ARBA" id="ARBA00022448"/>
    </source>
</evidence>
<dbReference type="Pfam" id="PF02028">
    <property type="entry name" value="BCCT"/>
    <property type="match status" value="1"/>
</dbReference>
<keyword evidence="7 8" id="KW-0472">Membrane</keyword>
<feature type="transmembrane region" description="Helical" evidence="8">
    <location>
        <begin position="229"/>
        <end position="249"/>
    </location>
</feature>
<evidence type="ECO:0000256" key="1">
    <source>
        <dbReference type="ARBA" id="ARBA00004651"/>
    </source>
</evidence>
<dbReference type="InterPro" id="IPR000060">
    <property type="entry name" value="BCCT_transptr"/>
</dbReference>
<feature type="transmembrane region" description="Helical" evidence="8">
    <location>
        <begin position="404"/>
        <end position="424"/>
    </location>
</feature>
<dbReference type="RefSeq" id="WP_120031506.1">
    <property type="nucleotide sequence ID" value="NZ_QVMU01000009.1"/>
</dbReference>
<evidence type="ECO:0000256" key="2">
    <source>
        <dbReference type="ARBA" id="ARBA00005658"/>
    </source>
</evidence>
<gene>
    <name evidence="9" type="ORF">DZ860_11815</name>
</gene>
<evidence type="ECO:0000313" key="10">
    <source>
        <dbReference type="Proteomes" id="UP000273252"/>
    </source>
</evidence>
<evidence type="ECO:0000313" key="9">
    <source>
        <dbReference type="EMBL" id="RJX71011.1"/>
    </source>
</evidence>
<keyword evidence="4" id="KW-1003">Cell membrane</keyword>
<dbReference type="PANTHER" id="PTHR30047:SF7">
    <property type="entry name" value="HIGH-AFFINITY CHOLINE TRANSPORT PROTEIN"/>
    <property type="match status" value="1"/>
</dbReference>
<comment type="similarity">
    <text evidence="2">Belongs to the BCCT transporter (TC 2.A.15) family.</text>
</comment>
<evidence type="ECO:0000256" key="4">
    <source>
        <dbReference type="ARBA" id="ARBA00022475"/>
    </source>
</evidence>
<dbReference type="EMBL" id="QVMU01000009">
    <property type="protein sequence ID" value="RJX71011.1"/>
    <property type="molecule type" value="Genomic_DNA"/>
</dbReference>
<keyword evidence="5 8" id="KW-0812">Transmembrane</keyword>
<feature type="transmembrane region" description="Helical" evidence="8">
    <location>
        <begin position="48"/>
        <end position="67"/>
    </location>
</feature>
<evidence type="ECO:0000256" key="5">
    <source>
        <dbReference type="ARBA" id="ARBA00022692"/>
    </source>
</evidence>
<feature type="transmembrane region" description="Helical" evidence="8">
    <location>
        <begin position="316"/>
        <end position="338"/>
    </location>
</feature>
<feature type="transmembrane region" description="Helical" evidence="8">
    <location>
        <begin position="192"/>
        <end position="217"/>
    </location>
</feature>
<proteinExistence type="inferred from homology"/>
<dbReference type="GO" id="GO:0005886">
    <property type="term" value="C:plasma membrane"/>
    <property type="evidence" value="ECO:0007669"/>
    <property type="project" value="UniProtKB-SubCell"/>
</dbReference>
<name>A0A3A6QSG5_9VIBR</name>
<comment type="caution">
    <text evidence="9">The sequence shown here is derived from an EMBL/GenBank/DDBJ whole genome shotgun (WGS) entry which is preliminary data.</text>
</comment>
<dbReference type="AlphaFoldDB" id="A0A3A6QSG5"/>
<accession>A0A3A6QSG5</accession>
<evidence type="ECO:0000256" key="7">
    <source>
        <dbReference type="ARBA" id="ARBA00023136"/>
    </source>
</evidence>
<feature type="transmembrane region" description="Helical" evidence="8">
    <location>
        <begin position="9"/>
        <end position="28"/>
    </location>
</feature>
<feature type="transmembrane region" description="Helical" evidence="8">
    <location>
        <begin position="143"/>
        <end position="161"/>
    </location>
</feature>
<comment type="subcellular location">
    <subcellularLocation>
        <location evidence="1">Cell membrane</location>
        <topology evidence="1">Multi-pass membrane protein</topology>
    </subcellularLocation>
</comment>
<dbReference type="GO" id="GO:0022857">
    <property type="term" value="F:transmembrane transporter activity"/>
    <property type="evidence" value="ECO:0007669"/>
    <property type="project" value="InterPro"/>
</dbReference>
<protein>
    <submittedName>
        <fullName evidence="9">Choline transporter</fullName>
    </submittedName>
</protein>
<reference evidence="9 10" key="1">
    <citation type="submission" date="2018-08" db="EMBL/GenBank/DDBJ databases">
        <title>Vibrio isolated from the Eastern China Marginal Seas.</title>
        <authorList>
            <person name="Li Y."/>
        </authorList>
    </citation>
    <scope>NUCLEOTIDE SEQUENCE [LARGE SCALE GENOMIC DNA]</scope>
    <source>
        <strain evidence="9 10">BEI233</strain>
    </source>
</reference>
<dbReference type="PANTHER" id="PTHR30047">
    <property type="entry name" value="HIGH-AFFINITY CHOLINE TRANSPORT PROTEIN-RELATED"/>
    <property type="match status" value="1"/>
</dbReference>
<feature type="transmembrane region" description="Helical" evidence="8">
    <location>
        <begin position="470"/>
        <end position="490"/>
    </location>
</feature>
<evidence type="ECO:0000256" key="6">
    <source>
        <dbReference type="ARBA" id="ARBA00022989"/>
    </source>
</evidence>
<evidence type="ECO:0000256" key="8">
    <source>
        <dbReference type="SAM" id="Phobius"/>
    </source>
</evidence>
<feature type="transmembrane region" description="Helical" evidence="8">
    <location>
        <begin position="261"/>
        <end position="281"/>
    </location>
</feature>
<keyword evidence="6 8" id="KW-1133">Transmembrane helix</keyword>
<feature type="transmembrane region" description="Helical" evidence="8">
    <location>
        <begin position="87"/>
        <end position="108"/>
    </location>
</feature>